<feature type="domain" description="AB hydrolase-1" evidence="1">
    <location>
        <begin position="27"/>
        <end position="136"/>
    </location>
</feature>
<evidence type="ECO:0000313" key="2">
    <source>
        <dbReference type="EMBL" id="SDE61450.1"/>
    </source>
</evidence>
<dbReference type="InterPro" id="IPR000073">
    <property type="entry name" value="AB_hydrolase_1"/>
</dbReference>
<reference evidence="2 3" key="1">
    <citation type="submission" date="2016-10" db="EMBL/GenBank/DDBJ databases">
        <authorList>
            <person name="de Groot N.N."/>
        </authorList>
    </citation>
    <scope>NUCLEOTIDE SEQUENCE [LARGE SCALE GENOMIC DNA]</scope>
    <source>
        <strain evidence="2 3">JCM 11308</strain>
    </source>
</reference>
<dbReference type="PANTHER" id="PTHR43798">
    <property type="entry name" value="MONOACYLGLYCEROL LIPASE"/>
    <property type="match status" value="1"/>
</dbReference>
<keyword evidence="3" id="KW-1185">Reference proteome</keyword>
<dbReference type="AlphaFoldDB" id="A0A1G7ECQ0"/>
<dbReference type="EMBL" id="FNAB01000023">
    <property type="protein sequence ID" value="SDE61450.1"/>
    <property type="molecule type" value="Genomic_DNA"/>
</dbReference>
<dbReference type="GO" id="GO:0016020">
    <property type="term" value="C:membrane"/>
    <property type="evidence" value="ECO:0007669"/>
    <property type="project" value="TreeGrafter"/>
</dbReference>
<dbReference type="GO" id="GO:0047372">
    <property type="term" value="F:monoacylglycerol lipase activity"/>
    <property type="evidence" value="ECO:0007669"/>
    <property type="project" value="TreeGrafter"/>
</dbReference>
<accession>A0A1G7ECQ0</accession>
<sequence length="250" mass="26764">MVTTAVATTVDGLEISYRDSGGPDAVPVLLVHGMGGDSRTWDRFARTLAQGGRRVVAVDLRGHGRSAHAPSYLFDEFGDDLLALCEHLALDEVDVVGHSLGGHCASLLAQSRPGLVRRLVLEETPLPLRPGETVGPMSGRLPTPVELWHATTSLLRHPRAALAFDRSMTRSALAQFHRPNPAWWDRLPRIAAPTLVVCGGPSGMVHPGRLTAAAAAIPNCRVVTIEVGHSVHRDRPNQFEAVVAAFLAGE</sequence>
<dbReference type="SUPFAM" id="SSF53474">
    <property type="entry name" value="alpha/beta-Hydrolases"/>
    <property type="match status" value="1"/>
</dbReference>
<dbReference type="Proteomes" id="UP000199417">
    <property type="component" value="Unassembled WGS sequence"/>
</dbReference>
<gene>
    <name evidence="2" type="ORF">SAMN05444580_12347</name>
</gene>
<dbReference type="Pfam" id="PF00561">
    <property type="entry name" value="Abhydrolase_1"/>
    <property type="match status" value="1"/>
</dbReference>
<dbReference type="InterPro" id="IPR029058">
    <property type="entry name" value="AB_hydrolase_fold"/>
</dbReference>
<protein>
    <submittedName>
        <fullName evidence="2">Pimeloyl-ACP methyl ester carboxylesterase</fullName>
    </submittedName>
</protein>
<organism evidence="2 3">
    <name type="scientific">Rhodococcus tukisamuensis</name>
    <dbReference type="NCBI Taxonomy" id="168276"/>
    <lineage>
        <taxon>Bacteria</taxon>
        <taxon>Bacillati</taxon>
        <taxon>Actinomycetota</taxon>
        <taxon>Actinomycetes</taxon>
        <taxon>Mycobacteriales</taxon>
        <taxon>Nocardiaceae</taxon>
        <taxon>Rhodococcus</taxon>
    </lineage>
</organism>
<dbReference type="GO" id="GO:0046464">
    <property type="term" value="P:acylglycerol catabolic process"/>
    <property type="evidence" value="ECO:0007669"/>
    <property type="project" value="TreeGrafter"/>
</dbReference>
<dbReference type="Gene3D" id="3.40.50.1820">
    <property type="entry name" value="alpha/beta hydrolase"/>
    <property type="match status" value="1"/>
</dbReference>
<evidence type="ECO:0000313" key="3">
    <source>
        <dbReference type="Proteomes" id="UP000199417"/>
    </source>
</evidence>
<dbReference type="PANTHER" id="PTHR43798:SF33">
    <property type="entry name" value="HYDROLASE, PUTATIVE (AFU_ORTHOLOGUE AFUA_2G14860)-RELATED"/>
    <property type="match status" value="1"/>
</dbReference>
<dbReference type="STRING" id="168276.SAMN05444580_12347"/>
<dbReference type="PRINTS" id="PR00111">
    <property type="entry name" value="ABHYDROLASE"/>
</dbReference>
<proteinExistence type="predicted"/>
<dbReference type="RefSeq" id="WP_072843746.1">
    <property type="nucleotide sequence ID" value="NZ_FNAB01000023.1"/>
</dbReference>
<dbReference type="InterPro" id="IPR050266">
    <property type="entry name" value="AB_hydrolase_sf"/>
</dbReference>
<evidence type="ECO:0000259" key="1">
    <source>
        <dbReference type="Pfam" id="PF00561"/>
    </source>
</evidence>
<name>A0A1G7ECQ0_9NOCA</name>